<dbReference type="InterPro" id="IPR019285">
    <property type="entry name" value="DUF2336"/>
</dbReference>
<protein>
    <submittedName>
        <fullName evidence="1">Uncharacterized protein (DUF2336 family)</fullName>
    </submittedName>
</protein>
<proteinExistence type="predicted"/>
<dbReference type="Proteomes" id="UP001236369">
    <property type="component" value="Unassembled WGS sequence"/>
</dbReference>
<evidence type="ECO:0000313" key="1">
    <source>
        <dbReference type="EMBL" id="MDQ0445368.1"/>
    </source>
</evidence>
<keyword evidence="2" id="KW-1185">Reference proteome</keyword>
<accession>A0ABU0HSR1</accession>
<dbReference type="Pfam" id="PF10098">
    <property type="entry name" value="DUF2336"/>
    <property type="match status" value="1"/>
</dbReference>
<comment type="caution">
    <text evidence="1">The sequence shown here is derived from an EMBL/GenBank/DDBJ whole genome shotgun (WGS) entry which is preliminary data.</text>
</comment>
<dbReference type="EMBL" id="JAUSVV010000027">
    <property type="protein sequence ID" value="MDQ0445368.1"/>
    <property type="molecule type" value="Genomic_DNA"/>
</dbReference>
<sequence>MSASLGRMKLPRLDLLVRDIEAAILGKDHARQSELVLRSAAALTRHWSRLPAADKPSFDRLLASLLDQVDLEARATFAKCLTPLRRAPRITATRLACDPSPAVSISLLEHCASFDDDWLLQLIESVGLEQQTAIARRSTLGPEVSGALLQGRNPTVARALLTNPGAAVATETLDSLVTDAAGSLPLMLALANRADLSQAGRATLAAIARRSASQALIEEGEFSGGEANTLLDQVAQSFGTTVCADCLGRYAASAAVAARNPRAKPTSSSTIADWLEHRRHEDVLATLARDVDLPVAVLIACYEAPTPHALTIIMRGLGHPWSLLKALLQARASGMVSPECLGVAHRLNFEIGPRTARMVTRYASIQSGMGAFIAAAASDDWHHVTLVARASARMA</sequence>
<name>A0ABU0HSR1_9HYPH</name>
<organism evidence="1 2">
    <name type="scientific">Methylobacterium persicinum</name>
    <dbReference type="NCBI Taxonomy" id="374426"/>
    <lineage>
        <taxon>Bacteria</taxon>
        <taxon>Pseudomonadati</taxon>
        <taxon>Pseudomonadota</taxon>
        <taxon>Alphaproteobacteria</taxon>
        <taxon>Hyphomicrobiales</taxon>
        <taxon>Methylobacteriaceae</taxon>
        <taxon>Methylobacterium</taxon>
    </lineage>
</organism>
<evidence type="ECO:0000313" key="2">
    <source>
        <dbReference type="Proteomes" id="UP001236369"/>
    </source>
</evidence>
<reference evidence="1 2" key="1">
    <citation type="submission" date="2023-07" db="EMBL/GenBank/DDBJ databases">
        <title>Genomic Encyclopedia of Type Strains, Phase IV (KMG-IV): sequencing the most valuable type-strain genomes for metagenomic binning, comparative biology and taxonomic classification.</title>
        <authorList>
            <person name="Goeker M."/>
        </authorList>
    </citation>
    <scope>NUCLEOTIDE SEQUENCE [LARGE SCALE GENOMIC DNA]</scope>
    <source>
        <strain evidence="1 2">DSM 19562</strain>
    </source>
</reference>
<dbReference type="RefSeq" id="WP_238252645.1">
    <property type="nucleotide sequence ID" value="NZ_BPQX01000058.1"/>
</dbReference>
<gene>
    <name evidence="1" type="ORF">QO016_004897</name>
</gene>